<evidence type="ECO:0000313" key="10">
    <source>
        <dbReference type="EMBL" id="CAD7246342.1"/>
    </source>
</evidence>
<feature type="chain" id="PRO_5036209277" evidence="7">
    <location>
        <begin position="22"/>
        <end position="345"/>
    </location>
</feature>
<keyword evidence="1" id="KW-0645">Protease</keyword>
<keyword evidence="11" id="KW-1185">Reference proteome</keyword>
<evidence type="ECO:0000256" key="7">
    <source>
        <dbReference type="SAM" id="SignalP"/>
    </source>
</evidence>
<keyword evidence="5" id="KW-1015">Disulfide bond</keyword>
<evidence type="ECO:0000256" key="3">
    <source>
        <dbReference type="ARBA" id="ARBA00022801"/>
    </source>
</evidence>
<evidence type="ECO:0000256" key="6">
    <source>
        <dbReference type="ARBA" id="ARBA00024195"/>
    </source>
</evidence>
<dbReference type="InterPro" id="IPR009003">
    <property type="entry name" value="Peptidase_S1_PA"/>
</dbReference>
<organism evidence="10">
    <name type="scientific">Darwinula stevensoni</name>
    <dbReference type="NCBI Taxonomy" id="69355"/>
    <lineage>
        <taxon>Eukaryota</taxon>
        <taxon>Metazoa</taxon>
        <taxon>Ecdysozoa</taxon>
        <taxon>Arthropoda</taxon>
        <taxon>Crustacea</taxon>
        <taxon>Oligostraca</taxon>
        <taxon>Ostracoda</taxon>
        <taxon>Podocopa</taxon>
        <taxon>Podocopida</taxon>
        <taxon>Darwinulocopina</taxon>
        <taxon>Darwinuloidea</taxon>
        <taxon>Darwinulidae</taxon>
        <taxon>Darwinula</taxon>
    </lineage>
</organism>
<feature type="signal peptide" evidence="7">
    <location>
        <begin position="1"/>
        <end position="21"/>
    </location>
</feature>
<evidence type="ECO:0000256" key="1">
    <source>
        <dbReference type="ARBA" id="ARBA00022670"/>
    </source>
</evidence>
<dbReference type="Gene3D" id="3.30.1640.30">
    <property type="match status" value="1"/>
</dbReference>
<dbReference type="InterPro" id="IPR001254">
    <property type="entry name" value="Trypsin_dom"/>
</dbReference>
<gene>
    <name evidence="10" type="ORF">DSTB1V02_LOCUS6192</name>
</gene>
<dbReference type="InterPro" id="IPR022700">
    <property type="entry name" value="CLIP"/>
</dbReference>
<keyword evidence="4" id="KW-0720">Serine protease</keyword>
<dbReference type="AlphaFoldDB" id="A0A7R8XFJ8"/>
<dbReference type="FunFam" id="2.40.10.10:FF:000002">
    <property type="entry name" value="Transmembrane protease serine"/>
    <property type="match status" value="1"/>
</dbReference>
<comment type="similarity">
    <text evidence="6">Belongs to the peptidase S1 family. CLIP subfamily.</text>
</comment>
<dbReference type="InterPro" id="IPR033116">
    <property type="entry name" value="TRYPSIN_SER"/>
</dbReference>
<dbReference type="PROSITE" id="PS00135">
    <property type="entry name" value="TRYPSIN_SER"/>
    <property type="match status" value="1"/>
</dbReference>
<dbReference type="Proteomes" id="UP000677054">
    <property type="component" value="Unassembled WGS sequence"/>
</dbReference>
<proteinExistence type="inferred from homology"/>
<dbReference type="Pfam" id="PF12032">
    <property type="entry name" value="CLIP"/>
    <property type="match status" value="1"/>
</dbReference>
<keyword evidence="2 7" id="KW-0732">Signal</keyword>
<dbReference type="EMBL" id="LR900623">
    <property type="protein sequence ID" value="CAD7246342.1"/>
    <property type="molecule type" value="Genomic_DNA"/>
</dbReference>
<dbReference type="SMART" id="SM00020">
    <property type="entry name" value="Tryp_SPc"/>
    <property type="match status" value="1"/>
</dbReference>
<dbReference type="EMBL" id="CAJPEV010001106">
    <property type="protein sequence ID" value="CAG0890767.1"/>
    <property type="molecule type" value="Genomic_DNA"/>
</dbReference>
<dbReference type="Gene3D" id="2.40.10.10">
    <property type="entry name" value="Trypsin-like serine proteases"/>
    <property type="match status" value="2"/>
</dbReference>
<dbReference type="SMART" id="SM00680">
    <property type="entry name" value="CLIP"/>
    <property type="match status" value="1"/>
</dbReference>
<dbReference type="GO" id="GO:0006508">
    <property type="term" value="P:proteolysis"/>
    <property type="evidence" value="ECO:0007669"/>
    <property type="project" value="UniProtKB-KW"/>
</dbReference>
<evidence type="ECO:0000259" key="9">
    <source>
        <dbReference type="PROSITE" id="PS51888"/>
    </source>
</evidence>
<dbReference type="GO" id="GO:0004252">
    <property type="term" value="F:serine-type endopeptidase activity"/>
    <property type="evidence" value="ECO:0007669"/>
    <property type="project" value="InterPro"/>
</dbReference>
<dbReference type="PROSITE" id="PS51888">
    <property type="entry name" value="CLIP"/>
    <property type="match status" value="1"/>
</dbReference>
<dbReference type="PROSITE" id="PS50240">
    <property type="entry name" value="TRYPSIN_DOM"/>
    <property type="match status" value="1"/>
</dbReference>
<dbReference type="OrthoDB" id="6339452at2759"/>
<feature type="domain" description="Clip" evidence="9">
    <location>
        <begin position="27"/>
        <end position="73"/>
    </location>
</feature>
<accession>A0A7R8XFJ8</accession>
<evidence type="ECO:0000256" key="2">
    <source>
        <dbReference type="ARBA" id="ARBA00022729"/>
    </source>
</evidence>
<protein>
    <submittedName>
        <fullName evidence="10">Uncharacterized protein</fullName>
    </submittedName>
</protein>
<dbReference type="PANTHER" id="PTHR24252:SF7">
    <property type="entry name" value="HYALIN"/>
    <property type="match status" value="1"/>
</dbReference>
<reference evidence="10" key="1">
    <citation type="submission" date="2020-11" db="EMBL/GenBank/DDBJ databases">
        <authorList>
            <person name="Tran Van P."/>
        </authorList>
    </citation>
    <scope>NUCLEOTIDE SEQUENCE</scope>
</reference>
<evidence type="ECO:0000256" key="4">
    <source>
        <dbReference type="ARBA" id="ARBA00022825"/>
    </source>
</evidence>
<keyword evidence="3" id="KW-0378">Hydrolase</keyword>
<dbReference type="SUPFAM" id="SSF50494">
    <property type="entry name" value="Trypsin-like serine proteases"/>
    <property type="match status" value="1"/>
</dbReference>
<dbReference type="PANTHER" id="PTHR24252">
    <property type="entry name" value="ACROSIN-RELATED"/>
    <property type="match status" value="1"/>
</dbReference>
<name>A0A7R8XFJ8_9CRUS</name>
<dbReference type="InterPro" id="IPR038565">
    <property type="entry name" value="CLIP_sf"/>
</dbReference>
<dbReference type="CDD" id="cd00190">
    <property type="entry name" value="Tryp_SPc"/>
    <property type="match status" value="1"/>
</dbReference>
<feature type="domain" description="Peptidase S1" evidence="8">
    <location>
        <begin position="136"/>
        <end position="341"/>
    </location>
</feature>
<evidence type="ECO:0000313" key="11">
    <source>
        <dbReference type="Proteomes" id="UP000677054"/>
    </source>
</evidence>
<dbReference type="Pfam" id="PF00089">
    <property type="entry name" value="Trypsin"/>
    <property type="match status" value="1"/>
</dbReference>
<sequence length="345" mass="37538">MPRPSCFRILSSFGVLWLCRGQGLGERCTPSPGKVGECVKIQDCPEVLSEFQVKRIRPTICSIEYSGVPIVCCKLTPTPLDSWSSPPSSGNGIRKSQAKCEEYRRTLEKFGVKTCYHNPQGLIVGGTAADPLEFPHMLTEVRLGEHDLESSEDAAAPEDYRIIQVILHPKWNTRQLPIKYYDAALVRLDREVSVRPIIHPACLPTHENIPSSQSGGENLVVTAGWGTTSFGGQVSSILQKVNIPLIESSRCENLMSRFPFLLRGYPEGVEGRVLCAGTDSGGKDSCQGDSGGPLMIPRARDSCQYFVLGVVSSGSGCGAAGIPAFYTQVSAYLDWIEGVVWNSDP</sequence>
<dbReference type="InterPro" id="IPR043504">
    <property type="entry name" value="Peptidase_S1_PA_chymotrypsin"/>
</dbReference>
<evidence type="ECO:0000256" key="5">
    <source>
        <dbReference type="ARBA" id="ARBA00023157"/>
    </source>
</evidence>
<evidence type="ECO:0000259" key="8">
    <source>
        <dbReference type="PROSITE" id="PS50240"/>
    </source>
</evidence>